<dbReference type="InterPro" id="IPR036661">
    <property type="entry name" value="Luciferase-like_sf"/>
</dbReference>
<dbReference type="OrthoDB" id="9814695at2"/>
<dbReference type="EMBL" id="CP004393">
    <property type="protein sequence ID" value="AJE46150.1"/>
    <property type="molecule type" value="Genomic_DNA"/>
</dbReference>
<gene>
    <name evidence="6" type="ORF">P73_1435</name>
</gene>
<dbReference type="PANTHER" id="PTHR42847:SF9">
    <property type="entry name" value="BLL6451 PROTEIN"/>
    <property type="match status" value="1"/>
</dbReference>
<dbReference type="KEGG" id="cid:P73_1435"/>
<dbReference type="InterPro" id="IPR011251">
    <property type="entry name" value="Luciferase-like_dom"/>
</dbReference>
<evidence type="ECO:0000256" key="2">
    <source>
        <dbReference type="ARBA" id="ARBA00022643"/>
    </source>
</evidence>
<accession>A0A0B5DYB3</accession>
<dbReference type="Proteomes" id="UP000031521">
    <property type="component" value="Chromosome"/>
</dbReference>
<dbReference type="InterPro" id="IPR050172">
    <property type="entry name" value="SsuD_RutA_monooxygenase"/>
</dbReference>
<evidence type="ECO:0000256" key="4">
    <source>
        <dbReference type="ARBA" id="ARBA00023033"/>
    </source>
</evidence>
<evidence type="ECO:0000256" key="3">
    <source>
        <dbReference type="ARBA" id="ARBA00023002"/>
    </source>
</evidence>
<dbReference type="PANTHER" id="PTHR42847">
    <property type="entry name" value="ALKANESULFONATE MONOOXYGENASE"/>
    <property type="match status" value="1"/>
</dbReference>
<sequence>MPIELRGRLLPENRRATHDTSTQANQAFYYGASPISLSVDPEYLVRTARDYEAAGLDSALIAQRSSWPDVWARASWALASTERLRIVSAHRIGLQTPTSAARALATIDRLSGGRANLHVILGSTDADQRRDGDFVAKADRYRRAAEYVEILIRQLGATEPFDYAGEFYQVENALPSVRPVQHPRPVLSFASSAEIGQDLAARFFDTYALSAEPLAETRKIVAHVRDRAHHYGRTIRFWRDANFVLADTEAAAHDKARLYQQELLRAVDPARASSLFSPESIGGQRARQISDRTDWHDRALYTGLTKVSGSGPAFVGTPATAAAAVLDYYELGIETFSIGITTETEEDRELRAELLRLLREGAAERDRVHNQKEDA</sequence>
<proteinExistence type="predicted"/>
<dbReference type="STRING" id="1208324.P73_1435"/>
<dbReference type="HOGENOM" id="CLU_027853_1_4_5"/>
<name>A0A0B5DYB3_9RHOB</name>
<dbReference type="RefSeq" id="WP_052453093.1">
    <property type="nucleotide sequence ID" value="NZ_CP004393.1"/>
</dbReference>
<keyword evidence="2" id="KW-0288">FMN</keyword>
<keyword evidence="4 6" id="KW-0503">Monooxygenase</keyword>
<dbReference type="SUPFAM" id="SSF51679">
    <property type="entry name" value="Bacterial luciferase-like"/>
    <property type="match status" value="1"/>
</dbReference>
<protein>
    <submittedName>
        <fullName evidence="6">Alkanesulfonate monooxygenase</fullName>
    </submittedName>
</protein>
<evidence type="ECO:0000256" key="1">
    <source>
        <dbReference type="ARBA" id="ARBA00022630"/>
    </source>
</evidence>
<evidence type="ECO:0000313" key="7">
    <source>
        <dbReference type="Proteomes" id="UP000031521"/>
    </source>
</evidence>
<reference evidence="6 7" key="1">
    <citation type="journal article" date="2014" name="Int. J. Syst. Evol. Microbiol.">
        <title>Celeribacter indicus sp. nov., a polycyclic aromatic hydrocarbon-degrading bacterium from deep-sea sediment and reclassification of Huaishuia halophila as Celeribacter halophilus comb. nov.</title>
        <authorList>
            <person name="Lai Q."/>
            <person name="Cao J."/>
            <person name="Yuan J."/>
            <person name="Li F."/>
            <person name="Shao Z."/>
        </authorList>
    </citation>
    <scope>NUCLEOTIDE SEQUENCE [LARGE SCALE GENOMIC DNA]</scope>
    <source>
        <strain evidence="6">P73</strain>
    </source>
</reference>
<dbReference type="GO" id="GO:0046306">
    <property type="term" value="P:alkanesulfonate catabolic process"/>
    <property type="evidence" value="ECO:0007669"/>
    <property type="project" value="TreeGrafter"/>
</dbReference>
<evidence type="ECO:0000313" key="6">
    <source>
        <dbReference type="EMBL" id="AJE46150.1"/>
    </source>
</evidence>
<feature type="domain" description="Luciferase-like" evidence="5">
    <location>
        <begin position="34"/>
        <end position="334"/>
    </location>
</feature>
<evidence type="ECO:0000259" key="5">
    <source>
        <dbReference type="Pfam" id="PF00296"/>
    </source>
</evidence>
<dbReference type="AlphaFoldDB" id="A0A0B5DYB3"/>
<dbReference type="GO" id="GO:0008726">
    <property type="term" value="F:alkanesulfonate monooxygenase activity"/>
    <property type="evidence" value="ECO:0007669"/>
    <property type="project" value="TreeGrafter"/>
</dbReference>
<dbReference type="Gene3D" id="3.20.20.30">
    <property type="entry name" value="Luciferase-like domain"/>
    <property type="match status" value="1"/>
</dbReference>
<keyword evidence="7" id="KW-1185">Reference proteome</keyword>
<organism evidence="6 7">
    <name type="scientific">Celeribacter indicus</name>
    <dbReference type="NCBI Taxonomy" id="1208324"/>
    <lineage>
        <taxon>Bacteria</taxon>
        <taxon>Pseudomonadati</taxon>
        <taxon>Pseudomonadota</taxon>
        <taxon>Alphaproteobacteria</taxon>
        <taxon>Rhodobacterales</taxon>
        <taxon>Roseobacteraceae</taxon>
        <taxon>Celeribacter</taxon>
    </lineage>
</organism>
<keyword evidence="1" id="KW-0285">Flavoprotein</keyword>
<keyword evidence="3" id="KW-0560">Oxidoreductase</keyword>
<dbReference type="Pfam" id="PF00296">
    <property type="entry name" value="Bac_luciferase"/>
    <property type="match status" value="1"/>
</dbReference>
<dbReference type="CDD" id="cd01094">
    <property type="entry name" value="Alkanesulfonate_monoxygenase"/>
    <property type="match status" value="1"/>
</dbReference>